<dbReference type="OrthoDB" id="9994758at2"/>
<evidence type="ECO:0000313" key="1">
    <source>
        <dbReference type="EMBL" id="OAM78065.1"/>
    </source>
</evidence>
<proteinExistence type="predicted"/>
<protein>
    <submittedName>
        <fullName evidence="1">Uncharacterized protein</fullName>
    </submittedName>
</protein>
<dbReference type="RefSeq" id="WP_067454454.1">
    <property type="nucleotide sequence ID" value="NZ_LVVY01000074.1"/>
</dbReference>
<dbReference type="EMBL" id="LVVY01000074">
    <property type="protein sequence ID" value="OAM78065.1"/>
    <property type="molecule type" value="Genomic_DNA"/>
</dbReference>
<evidence type="ECO:0000313" key="2">
    <source>
        <dbReference type="Proteomes" id="UP000078389"/>
    </source>
</evidence>
<dbReference type="Proteomes" id="UP000078389">
    <property type="component" value="Unassembled WGS sequence"/>
</dbReference>
<sequence length="149" mass="17069">MSRLAWQSIGAAMRENYRQVADTAEVLPDSALIRMWREGGHIRAALRVGRDEETSVTDPDLALFRASLALTQCDLRGLFVWLEDEAIWQDEWGILHAPMEMAEPQVDLILSPSKGEVVALSFRRAPTSWFDRLTMRSSRRIWVEEQPSE</sequence>
<name>A0A178I1I0_9HYPH</name>
<keyword evidence="2" id="KW-1185">Reference proteome</keyword>
<comment type="caution">
    <text evidence="1">The sequence shown here is derived from an EMBL/GenBank/DDBJ whole genome shotgun (WGS) entry which is preliminary data.</text>
</comment>
<accession>A0A178I1I0</accession>
<dbReference type="AlphaFoldDB" id="A0A178I1I0"/>
<reference evidence="1 2" key="1">
    <citation type="submission" date="2016-03" db="EMBL/GenBank/DDBJ databases">
        <title>Genome sequencing of Devosia sp. S37.</title>
        <authorList>
            <person name="Mohd Nor M."/>
        </authorList>
    </citation>
    <scope>NUCLEOTIDE SEQUENCE [LARGE SCALE GENOMIC DNA]</scope>
    <source>
        <strain evidence="1 2">S37</strain>
    </source>
</reference>
<gene>
    <name evidence="1" type="ORF">A3840_07910</name>
</gene>
<organism evidence="1 2">
    <name type="scientific">Devosia elaeis</name>
    <dbReference type="NCBI Taxonomy" id="1770058"/>
    <lineage>
        <taxon>Bacteria</taxon>
        <taxon>Pseudomonadati</taxon>
        <taxon>Pseudomonadota</taxon>
        <taxon>Alphaproteobacteria</taxon>
        <taxon>Hyphomicrobiales</taxon>
        <taxon>Devosiaceae</taxon>
        <taxon>Devosia</taxon>
    </lineage>
</organism>